<evidence type="ECO:0000259" key="2">
    <source>
        <dbReference type="PROSITE" id="PS51175"/>
    </source>
</evidence>
<gene>
    <name evidence="3" type="ORF">EDC03_3403</name>
</gene>
<evidence type="ECO:0000256" key="1">
    <source>
        <dbReference type="SAM" id="MobiDB-lite"/>
    </source>
</evidence>
<accession>A0A3N1G8K0</accession>
<sequence length="1296" mass="137735">MVIPTAGATTAATRPAPAPAPAAAAETPELVLHYTFDDVDLAGGVVPDSSAKGLDGQLRGAGGATVVEGAAGTALELPGGTPGTDSPFVEIPGGVFEGLEAATISTWVRWDGGPDFQWVYNLGANNERATFLTPSFSGDARTRSSVKPVNGNAEVGVSGGSKLPTGSWVQATTVLDGSTVVYYVNGLEVGRQSAALDLDAVLHADGTSGRIGRAFWEGHPFFDGAVDDFQVFDAAMSPEQVVELYGQDLPTVSGLATSTFDVRTTRSVAPTLPRTVDATYSDGLSRPVAITWADVPADAYAQPGRFTVEGRVAGTEQTVTATVVVTLPGEVTVDLATSTGAFLGGASGTLYGVYDEGLPTRNLLEGIDLQSVATKAQDGPQHPGADALEVVEPLAATSDGDVYVYMTDIHRGFPYQWPGDTPEQRMDIYMEKLEKQVDQVLQLPEDEQDNIVLMPFNEPEGNMFGSGQWSYNGISWLDDPQYFFASWDRAYRMIKDKWPEARISGPNTSVLYDQVHGFMEHAVAADTVPEVISWHELSNPATIRTSVDRYRGWEEEIFAGTEREGTELPINITEYAFNYHTSVPGQMIQWVSALEDSKVFGDIAYWNIDGNLSDSAVEANKANGQWWLLNAYSSMSGDTVELTPPQPGVSYTLQGVASLDEEKGQARAIIGGAEGESFLRFDNVPADVFGETVHVEVKEIGWTGQLGSSANPPTVAEYVAEVQDGELVVHFGGEEVPLLDDESAYQVVVSPGEGATATSSNPVLWDATYEAEDATRRGAGITVNGPEGGPTRQGSFYTSGEYNVGGLRTGADVSLDFEVDVPQAGEYDLSVFANSLNTAQINAEQGPVNVFLRVDGRAASEQELFMPLGYKWVVWDQEKTTVQLPAGRSAITLASRSADGTGSTKGDVLIDKIDLSLANPAHTEETYEAEQARLDDGATLDHTGQSSGAGKARLGADQAVTFWVHSPVDAGATLALDATSDGTHTVTVNENEVSTGTEVTTFLSGGINKVTVTGVSGTTLVDRLRVTWPDDALPSTEHEAEDATLAGTARVADMSLASGGKAVVDVGGAPGNGSTLTFDDVVAAEDGKHALTFRYSNQEQSPATHYNPDPVARYAYISVNGGEAQRVPFPHSFHQNNFWELTVPVELTEGTNTVRISSEEKPNFDGVTYASDTWPGILLRSEWAPNLDTLRVTPLVASDAEPEPQLDVAVAVESRCVGRNTFLQVTMTNDEDARVAFTATSPHGQVTVPQLAPDRTTGRAIRPRATSVPAGEVTWTATKGDVVATGTAAYAAKSCR</sequence>
<protein>
    <submittedName>
        <fullName evidence="3">Ig-like protein group 4</fullName>
    </submittedName>
</protein>
<organism evidence="3 4">
    <name type="scientific">Pseudokineococcus lusitanus</name>
    <dbReference type="NCBI Taxonomy" id="763993"/>
    <lineage>
        <taxon>Bacteria</taxon>
        <taxon>Bacillati</taxon>
        <taxon>Actinomycetota</taxon>
        <taxon>Actinomycetes</taxon>
        <taxon>Kineosporiales</taxon>
        <taxon>Kineosporiaceae</taxon>
        <taxon>Pseudokineococcus</taxon>
    </lineage>
</organism>
<dbReference type="InterPro" id="IPR008979">
    <property type="entry name" value="Galactose-bd-like_sf"/>
</dbReference>
<keyword evidence="4" id="KW-1185">Reference proteome</keyword>
<feature type="region of interest" description="Disordered" evidence="1">
    <location>
        <begin position="1"/>
        <end position="24"/>
    </location>
</feature>
<dbReference type="InterPro" id="IPR017853">
    <property type="entry name" value="GH"/>
</dbReference>
<feature type="domain" description="CBM6" evidence="2">
    <location>
        <begin position="767"/>
        <end position="916"/>
    </location>
</feature>
<dbReference type="InterPro" id="IPR011081">
    <property type="entry name" value="Big_4"/>
</dbReference>
<dbReference type="RefSeq" id="WP_123381457.1">
    <property type="nucleotide sequence ID" value="NZ_RJKN01000013.1"/>
</dbReference>
<dbReference type="InterPro" id="IPR013320">
    <property type="entry name" value="ConA-like_dom_sf"/>
</dbReference>
<dbReference type="CDD" id="cd04081">
    <property type="entry name" value="CBM35_galactosidase-like"/>
    <property type="match status" value="1"/>
</dbReference>
<dbReference type="Gene3D" id="2.60.120.260">
    <property type="entry name" value="Galactose-binding domain-like"/>
    <property type="match status" value="2"/>
</dbReference>
<dbReference type="InterPro" id="IPR005084">
    <property type="entry name" value="CBM6"/>
</dbReference>
<dbReference type="Pfam" id="PF13385">
    <property type="entry name" value="Laminin_G_3"/>
    <property type="match status" value="1"/>
</dbReference>
<dbReference type="SUPFAM" id="SSF49785">
    <property type="entry name" value="Galactose-binding domain-like"/>
    <property type="match status" value="2"/>
</dbReference>
<dbReference type="EMBL" id="RJKN01000013">
    <property type="protein sequence ID" value="ROP26553.1"/>
    <property type="molecule type" value="Genomic_DNA"/>
</dbReference>
<feature type="domain" description="CBM6" evidence="2">
    <location>
        <begin position="1036"/>
        <end position="1170"/>
    </location>
</feature>
<dbReference type="Proteomes" id="UP000276232">
    <property type="component" value="Unassembled WGS sequence"/>
</dbReference>
<reference evidence="3 4" key="1">
    <citation type="journal article" date="2015" name="Stand. Genomic Sci.">
        <title>Genomic Encyclopedia of Bacterial and Archaeal Type Strains, Phase III: the genomes of soil and plant-associated and newly described type strains.</title>
        <authorList>
            <person name="Whitman W.B."/>
            <person name="Woyke T."/>
            <person name="Klenk H.P."/>
            <person name="Zhou Y."/>
            <person name="Lilburn T.G."/>
            <person name="Beck B.J."/>
            <person name="De Vos P."/>
            <person name="Vandamme P."/>
            <person name="Eisen J.A."/>
            <person name="Garrity G."/>
            <person name="Hugenholtz P."/>
            <person name="Kyrpides N.C."/>
        </authorList>
    </citation>
    <scope>NUCLEOTIDE SEQUENCE [LARGE SCALE GENOMIC DNA]</scope>
    <source>
        <strain evidence="3 4">CECT 7306</strain>
    </source>
</reference>
<dbReference type="SUPFAM" id="SSF51445">
    <property type="entry name" value="(Trans)glycosidases"/>
    <property type="match status" value="1"/>
</dbReference>
<name>A0A3N1G8K0_9ACTN</name>
<dbReference type="Gene3D" id="3.20.20.80">
    <property type="entry name" value="Glycosidases"/>
    <property type="match status" value="1"/>
</dbReference>
<dbReference type="PROSITE" id="PS51175">
    <property type="entry name" value="CBM6"/>
    <property type="match status" value="2"/>
</dbReference>
<dbReference type="SUPFAM" id="SSF49899">
    <property type="entry name" value="Concanavalin A-like lectins/glucanases"/>
    <property type="match status" value="1"/>
</dbReference>
<dbReference type="OrthoDB" id="9760056at2"/>
<dbReference type="Pfam" id="PF07532">
    <property type="entry name" value="Big_4"/>
    <property type="match status" value="1"/>
</dbReference>
<dbReference type="Gene3D" id="2.60.120.200">
    <property type="match status" value="1"/>
</dbReference>
<evidence type="ECO:0000313" key="4">
    <source>
        <dbReference type="Proteomes" id="UP000276232"/>
    </source>
</evidence>
<evidence type="ECO:0000313" key="3">
    <source>
        <dbReference type="EMBL" id="ROP26553.1"/>
    </source>
</evidence>
<comment type="caution">
    <text evidence="3">The sequence shown here is derived from an EMBL/GenBank/DDBJ whole genome shotgun (WGS) entry which is preliminary data.</text>
</comment>
<dbReference type="InParanoid" id="A0A3N1G8K0"/>
<dbReference type="GO" id="GO:0030246">
    <property type="term" value="F:carbohydrate binding"/>
    <property type="evidence" value="ECO:0007669"/>
    <property type="project" value="InterPro"/>
</dbReference>
<proteinExistence type="predicted"/>